<proteinExistence type="predicted"/>
<feature type="region of interest" description="Disordered" evidence="1">
    <location>
        <begin position="527"/>
        <end position="548"/>
    </location>
</feature>
<evidence type="ECO:0000313" key="2">
    <source>
        <dbReference type="EMBL" id="GGB68948.1"/>
    </source>
</evidence>
<dbReference type="EMBL" id="BMJE01000002">
    <property type="protein sequence ID" value="GGB68948.1"/>
    <property type="molecule type" value="Genomic_DNA"/>
</dbReference>
<gene>
    <name evidence="2" type="ORF">GCM10007424_06140</name>
</gene>
<organism evidence="2 3">
    <name type="scientific">Flavobacterium suaedae</name>
    <dbReference type="NCBI Taxonomy" id="1767027"/>
    <lineage>
        <taxon>Bacteria</taxon>
        <taxon>Pseudomonadati</taxon>
        <taxon>Bacteroidota</taxon>
        <taxon>Flavobacteriia</taxon>
        <taxon>Flavobacteriales</taxon>
        <taxon>Flavobacteriaceae</taxon>
        <taxon>Flavobacterium</taxon>
    </lineage>
</organism>
<dbReference type="Proteomes" id="UP000615760">
    <property type="component" value="Unassembled WGS sequence"/>
</dbReference>
<keyword evidence="3" id="KW-1185">Reference proteome</keyword>
<comment type="caution">
    <text evidence="2">The sequence shown here is derived from an EMBL/GenBank/DDBJ whole genome shotgun (WGS) entry which is preliminary data.</text>
</comment>
<accession>A0ABQ1JI21</accession>
<name>A0ABQ1JI21_9FLAO</name>
<evidence type="ECO:0000313" key="3">
    <source>
        <dbReference type="Proteomes" id="UP000615760"/>
    </source>
</evidence>
<sequence>MKKAESLSADLLITESLSSSLFQEIANELETGVAAPDAKLVEFKVEQKITNLDASAEFNFGGFVNSNSKVNSMNTNYTAALLSDKYQTITNADGEVLILKRYGIGFSLMLEVKDVETKINANYGVVAAAGALNLSKVGYKISVYGVLSPQLVQYLPKQEGDFTNEVFGQIQTFFEKAKEHIGDMSNSSLYPIEVIKSSQMKPEKDNIKSIYFAAKAVASGERLADCIKRYQSKNLAVDDNVVQFIYDYFGVKDAYVTPGVTQKQNAAKWLAGQYNKIERTPLEGSWVEIDSSYVNSIDQDSEYKPHPVPADWATVGKVLEDEAFEVSANYSSEIKIAAMLNTSSKFNTYTLGRRIVHYLDTSDNAPAGSKVMETRYGVGIRVLLKISGVEFGTEISFANIGAIAELNLGNVEYEISGIGINDVELVKLLPVPQDINQNTFNEINKTIEDLKTKISELDPADFEPQALRIRVEEPEKVDPTLKAQAAVLAYRNIVEKERLNETLSKAKALGLPEEPIKEVYKELDIEGNDRPRRSDKLEARDWLEFDEE</sequence>
<reference evidence="3" key="1">
    <citation type="journal article" date="2019" name="Int. J. Syst. Evol. Microbiol.">
        <title>The Global Catalogue of Microorganisms (GCM) 10K type strain sequencing project: providing services to taxonomists for standard genome sequencing and annotation.</title>
        <authorList>
            <consortium name="The Broad Institute Genomics Platform"/>
            <consortium name="The Broad Institute Genome Sequencing Center for Infectious Disease"/>
            <person name="Wu L."/>
            <person name="Ma J."/>
        </authorList>
    </citation>
    <scope>NUCLEOTIDE SEQUENCE [LARGE SCALE GENOMIC DNA]</scope>
    <source>
        <strain evidence="3">CGMCC 1.15461</strain>
    </source>
</reference>
<evidence type="ECO:0000256" key="1">
    <source>
        <dbReference type="SAM" id="MobiDB-lite"/>
    </source>
</evidence>
<dbReference type="RefSeq" id="WP_188619782.1">
    <property type="nucleotide sequence ID" value="NZ_BMJE01000002.1"/>
</dbReference>
<protein>
    <submittedName>
        <fullName evidence="2">Uncharacterized protein</fullName>
    </submittedName>
</protein>